<comment type="caution">
    <text evidence="2">The sequence shown here is derived from an EMBL/GenBank/DDBJ whole genome shotgun (WGS) entry which is preliminary data.</text>
</comment>
<dbReference type="AlphaFoldDB" id="A0AAE2CAP6"/>
<evidence type="ECO:0000313" key="3">
    <source>
        <dbReference type="Proteomes" id="UP001293254"/>
    </source>
</evidence>
<sequence length="130" mass="14638">MTTRKKSPVKEAFVLLEARRIMETSRSSKENAINEDDLALAATTSNQINYENDWIVESGCSNHMTGDKGQLKNVSKYMGSRVVVIVDNSKLSIAHVGNTVVSPRYNRAEVPLKDVFHVLGMKKIFFRLHN</sequence>
<organism evidence="2 3">
    <name type="scientific">Sesamum alatum</name>
    <dbReference type="NCBI Taxonomy" id="300844"/>
    <lineage>
        <taxon>Eukaryota</taxon>
        <taxon>Viridiplantae</taxon>
        <taxon>Streptophyta</taxon>
        <taxon>Embryophyta</taxon>
        <taxon>Tracheophyta</taxon>
        <taxon>Spermatophyta</taxon>
        <taxon>Magnoliopsida</taxon>
        <taxon>eudicotyledons</taxon>
        <taxon>Gunneridae</taxon>
        <taxon>Pentapetalae</taxon>
        <taxon>asterids</taxon>
        <taxon>lamiids</taxon>
        <taxon>Lamiales</taxon>
        <taxon>Pedaliaceae</taxon>
        <taxon>Sesamum</taxon>
    </lineage>
</organism>
<reference evidence="2" key="1">
    <citation type="submission" date="2020-06" db="EMBL/GenBank/DDBJ databases">
        <authorList>
            <person name="Li T."/>
            <person name="Hu X."/>
            <person name="Zhang T."/>
            <person name="Song X."/>
            <person name="Zhang H."/>
            <person name="Dai N."/>
            <person name="Sheng W."/>
            <person name="Hou X."/>
            <person name="Wei L."/>
        </authorList>
    </citation>
    <scope>NUCLEOTIDE SEQUENCE</scope>
    <source>
        <strain evidence="2">3651</strain>
        <tissue evidence="2">Leaf</tissue>
    </source>
</reference>
<name>A0AAE2CAP6_9LAMI</name>
<dbReference type="EMBL" id="JACGWO010000011">
    <property type="protein sequence ID" value="KAK4414995.1"/>
    <property type="molecule type" value="Genomic_DNA"/>
</dbReference>
<dbReference type="Pfam" id="PF22936">
    <property type="entry name" value="Pol_BBD"/>
    <property type="match status" value="1"/>
</dbReference>
<keyword evidence="3" id="KW-1185">Reference proteome</keyword>
<evidence type="ECO:0000259" key="1">
    <source>
        <dbReference type="Pfam" id="PF22936"/>
    </source>
</evidence>
<accession>A0AAE2CAP6</accession>
<gene>
    <name evidence="2" type="ORF">Salat_2606600</name>
</gene>
<feature type="domain" description="Retrovirus-related Pol polyprotein from transposon TNT 1-94-like beta-barrel" evidence="1">
    <location>
        <begin position="54"/>
        <end position="126"/>
    </location>
</feature>
<dbReference type="Proteomes" id="UP001293254">
    <property type="component" value="Unassembled WGS sequence"/>
</dbReference>
<reference evidence="2" key="2">
    <citation type="journal article" date="2024" name="Plant">
        <title>Genomic evolution and insights into agronomic trait innovations of Sesamum species.</title>
        <authorList>
            <person name="Miao H."/>
            <person name="Wang L."/>
            <person name="Qu L."/>
            <person name="Liu H."/>
            <person name="Sun Y."/>
            <person name="Le M."/>
            <person name="Wang Q."/>
            <person name="Wei S."/>
            <person name="Zheng Y."/>
            <person name="Lin W."/>
            <person name="Duan Y."/>
            <person name="Cao H."/>
            <person name="Xiong S."/>
            <person name="Wang X."/>
            <person name="Wei L."/>
            <person name="Li C."/>
            <person name="Ma Q."/>
            <person name="Ju M."/>
            <person name="Zhao R."/>
            <person name="Li G."/>
            <person name="Mu C."/>
            <person name="Tian Q."/>
            <person name="Mei H."/>
            <person name="Zhang T."/>
            <person name="Gao T."/>
            <person name="Zhang H."/>
        </authorList>
    </citation>
    <scope>NUCLEOTIDE SEQUENCE</scope>
    <source>
        <strain evidence="2">3651</strain>
    </source>
</reference>
<proteinExistence type="predicted"/>
<protein>
    <recommendedName>
        <fullName evidence="1">Retrovirus-related Pol polyprotein from transposon TNT 1-94-like beta-barrel domain-containing protein</fullName>
    </recommendedName>
</protein>
<dbReference type="InterPro" id="IPR054722">
    <property type="entry name" value="PolX-like_BBD"/>
</dbReference>
<evidence type="ECO:0000313" key="2">
    <source>
        <dbReference type="EMBL" id="KAK4414995.1"/>
    </source>
</evidence>